<dbReference type="AlphaFoldDB" id="A0A660SCU6"/>
<dbReference type="Pfam" id="PF18962">
    <property type="entry name" value="Por_Secre_tail"/>
    <property type="match status" value="1"/>
</dbReference>
<proteinExistence type="predicted"/>
<name>A0A660SCU6_UNCW3</name>
<dbReference type="InterPro" id="IPR026444">
    <property type="entry name" value="Secre_tail"/>
</dbReference>
<dbReference type="NCBIfam" id="TIGR04183">
    <property type="entry name" value="Por_Secre_tail"/>
    <property type="match status" value="1"/>
</dbReference>
<evidence type="ECO:0000313" key="3">
    <source>
        <dbReference type="Proteomes" id="UP000268469"/>
    </source>
</evidence>
<dbReference type="EMBL" id="QNBE01000146">
    <property type="protein sequence ID" value="RKX68604.1"/>
    <property type="molecule type" value="Genomic_DNA"/>
</dbReference>
<gene>
    <name evidence="2" type="ORF">DRP53_10415</name>
</gene>
<sequence length="406" mass="45699">MKLAVLYLFTHMLYSGDYLQVRSKYLNHDTGNCLLSIFDYGPVGFGESNQLTGEGFQYPKGINQTLYYGSLACGNSETYVVDAYYEHQMEDHDWLTVKPLGRHIPPEFGLQEYDCIYNDSGPTSPGPKGLECYQYSVADADTNCDDFVIIEYIYTNKGPEAIDSLYSAIFMDFDINNYTDNYGKTDPSLRTAYMQPSLPDENPTVGIVYLGSQPQSPLPVANLSVIDHGIYVYPYQGLPDRIQWRFMNGTYSQSQSNRQYDWSIVVSVGPFNLAPGDSQHVTFAIVGGLSNYHYLENCRHAIEQYDTMWPGVAEGLPLELNQGLRIGPNPTRGRLSVTFSLTQTAQITISLFDPAGRMIASLHNKKLSRGKHNLALSLPEWIPSGIYFLVLNTTEKNIARKIVLRR</sequence>
<organism evidence="2 3">
    <name type="scientific">candidate division WOR-3 bacterium</name>
    <dbReference type="NCBI Taxonomy" id="2052148"/>
    <lineage>
        <taxon>Bacteria</taxon>
        <taxon>Bacteria division WOR-3</taxon>
    </lineage>
</organism>
<evidence type="ECO:0000313" key="2">
    <source>
        <dbReference type="EMBL" id="RKX68604.1"/>
    </source>
</evidence>
<evidence type="ECO:0000259" key="1">
    <source>
        <dbReference type="Pfam" id="PF18962"/>
    </source>
</evidence>
<comment type="caution">
    <text evidence="2">The sequence shown here is derived from an EMBL/GenBank/DDBJ whole genome shotgun (WGS) entry which is preliminary data.</text>
</comment>
<protein>
    <recommendedName>
        <fullName evidence="1">Secretion system C-terminal sorting domain-containing protein</fullName>
    </recommendedName>
</protein>
<reference evidence="2 3" key="1">
    <citation type="submission" date="2018-06" db="EMBL/GenBank/DDBJ databases">
        <title>Extensive metabolic versatility and redundancy in microbially diverse, dynamic hydrothermal sediments.</title>
        <authorList>
            <person name="Dombrowski N."/>
            <person name="Teske A."/>
            <person name="Baker B.J."/>
        </authorList>
    </citation>
    <scope>NUCLEOTIDE SEQUENCE [LARGE SCALE GENOMIC DNA]</scope>
    <source>
        <strain evidence="2">B36_G15</strain>
    </source>
</reference>
<dbReference type="Proteomes" id="UP000268469">
    <property type="component" value="Unassembled WGS sequence"/>
</dbReference>
<feature type="domain" description="Secretion system C-terminal sorting" evidence="1">
    <location>
        <begin position="328"/>
        <end position="403"/>
    </location>
</feature>
<accession>A0A660SCU6</accession>